<comment type="caution">
    <text evidence="2">The sequence shown here is derived from an EMBL/GenBank/DDBJ whole genome shotgun (WGS) entry which is preliminary data.</text>
</comment>
<keyword evidence="1" id="KW-0472">Membrane</keyword>
<sequence>MLYIGYTLILITCTVVVLVALDKVKPKLYPYLLYGIGAGMILMTSMAGQFLVGSDIHLEYYYAQLRSG</sequence>
<protein>
    <submittedName>
        <fullName evidence="2">Uncharacterized protein</fullName>
    </submittedName>
</protein>
<keyword evidence="1" id="KW-1133">Transmembrane helix</keyword>
<feature type="non-terminal residue" evidence="2">
    <location>
        <position position="68"/>
    </location>
</feature>
<proteinExistence type="predicted"/>
<name>A0A0F8YHE3_9ZZZZ</name>
<accession>A0A0F8YHE3</accession>
<keyword evidence="1" id="KW-0812">Transmembrane</keyword>
<reference evidence="2" key="1">
    <citation type="journal article" date="2015" name="Nature">
        <title>Complex archaea that bridge the gap between prokaryotes and eukaryotes.</title>
        <authorList>
            <person name="Spang A."/>
            <person name="Saw J.H."/>
            <person name="Jorgensen S.L."/>
            <person name="Zaremba-Niedzwiedzka K."/>
            <person name="Martijn J."/>
            <person name="Lind A.E."/>
            <person name="van Eijk R."/>
            <person name="Schleper C."/>
            <person name="Guy L."/>
            <person name="Ettema T.J."/>
        </authorList>
    </citation>
    <scope>NUCLEOTIDE SEQUENCE</scope>
</reference>
<organism evidence="2">
    <name type="scientific">marine sediment metagenome</name>
    <dbReference type="NCBI Taxonomy" id="412755"/>
    <lineage>
        <taxon>unclassified sequences</taxon>
        <taxon>metagenomes</taxon>
        <taxon>ecological metagenomes</taxon>
    </lineage>
</organism>
<evidence type="ECO:0000256" key="1">
    <source>
        <dbReference type="SAM" id="Phobius"/>
    </source>
</evidence>
<dbReference type="AlphaFoldDB" id="A0A0F8YHE3"/>
<feature type="transmembrane region" description="Helical" evidence="1">
    <location>
        <begin position="31"/>
        <end position="52"/>
    </location>
</feature>
<gene>
    <name evidence="2" type="ORF">LCGC14_2819520</name>
</gene>
<evidence type="ECO:0000313" key="2">
    <source>
        <dbReference type="EMBL" id="KKK80832.1"/>
    </source>
</evidence>
<dbReference type="EMBL" id="LAZR01053397">
    <property type="protein sequence ID" value="KKK80832.1"/>
    <property type="molecule type" value="Genomic_DNA"/>
</dbReference>
<feature type="transmembrane region" description="Helical" evidence="1">
    <location>
        <begin position="6"/>
        <end position="24"/>
    </location>
</feature>